<feature type="active site" description="Proton acceptor" evidence="6">
    <location>
        <position position="337"/>
    </location>
</feature>
<dbReference type="PANTHER" id="PTHR10638">
    <property type="entry name" value="COPPER AMINE OXIDASE"/>
    <property type="match status" value="1"/>
</dbReference>
<dbReference type="KEGG" id="lgi:LOTGIDRAFT_133255"/>
<accession>V3ZM77</accession>
<dbReference type="Pfam" id="PF01179">
    <property type="entry name" value="Cu_amine_oxid"/>
    <property type="match status" value="1"/>
</dbReference>
<evidence type="ECO:0000256" key="8">
    <source>
        <dbReference type="RuleBase" id="RU000672"/>
    </source>
</evidence>
<dbReference type="SUPFAM" id="SSF49998">
    <property type="entry name" value="Amine oxidase catalytic domain"/>
    <property type="match status" value="1"/>
</dbReference>
<dbReference type="STRING" id="225164.V3ZM77"/>
<dbReference type="InterPro" id="IPR016182">
    <property type="entry name" value="Cu_amine_oxidase_N-reg"/>
</dbReference>
<comment type="PTM">
    <text evidence="7 8">Topaquinone (TPQ) is generated by copper-dependent autoxidation of a specific tyrosyl residue.</text>
</comment>
<dbReference type="PRINTS" id="PR00766">
    <property type="entry name" value="CUDAOXIDASE"/>
</dbReference>
<dbReference type="SUPFAM" id="SSF54416">
    <property type="entry name" value="Amine oxidase N-terminal region"/>
    <property type="match status" value="2"/>
</dbReference>
<dbReference type="InterPro" id="IPR036460">
    <property type="entry name" value="Cu_amine_oxidase_C_sf"/>
</dbReference>
<dbReference type="HOGENOM" id="CLU_015739_1_0_1"/>
<dbReference type="EMBL" id="KB203660">
    <property type="protein sequence ID" value="ESO83545.1"/>
    <property type="molecule type" value="Genomic_DNA"/>
</dbReference>
<dbReference type="InterPro" id="IPR000269">
    <property type="entry name" value="Cu_amine_oxidase"/>
</dbReference>
<evidence type="ECO:0000256" key="7">
    <source>
        <dbReference type="PIRSR" id="PIRSR600269-51"/>
    </source>
</evidence>
<gene>
    <name evidence="11" type="ORF">LOTGIDRAFT_133255</name>
</gene>
<feature type="domain" description="Copper amine oxidase catalytic" evidence="10">
    <location>
        <begin position="264"/>
        <end position="659"/>
    </location>
</feature>
<organism evidence="11 12">
    <name type="scientific">Lottia gigantea</name>
    <name type="common">Giant owl limpet</name>
    <dbReference type="NCBI Taxonomy" id="225164"/>
    <lineage>
        <taxon>Eukaryota</taxon>
        <taxon>Metazoa</taxon>
        <taxon>Spiralia</taxon>
        <taxon>Lophotrochozoa</taxon>
        <taxon>Mollusca</taxon>
        <taxon>Gastropoda</taxon>
        <taxon>Patellogastropoda</taxon>
        <taxon>Lottioidea</taxon>
        <taxon>Lottiidae</taxon>
        <taxon>Lottia</taxon>
    </lineage>
</organism>
<dbReference type="GO" id="GO:0005886">
    <property type="term" value="C:plasma membrane"/>
    <property type="evidence" value="ECO:0007669"/>
    <property type="project" value="TreeGrafter"/>
</dbReference>
<evidence type="ECO:0000256" key="3">
    <source>
        <dbReference type="ARBA" id="ARBA00022772"/>
    </source>
</evidence>
<dbReference type="OMA" id="PRYIFFA"/>
<dbReference type="GO" id="GO:0008131">
    <property type="term" value="F:primary methylamine oxidase activity"/>
    <property type="evidence" value="ECO:0007669"/>
    <property type="project" value="InterPro"/>
</dbReference>
<comment type="cofactor">
    <cofactor evidence="8">
        <name>Cu cation</name>
        <dbReference type="ChEBI" id="CHEBI:23378"/>
    </cofactor>
    <text evidence="8">Contains 1 topaquinone per subunit.</text>
</comment>
<evidence type="ECO:0000256" key="2">
    <source>
        <dbReference type="ARBA" id="ARBA00022723"/>
    </source>
</evidence>
<dbReference type="InterPro" id="IPR015798">
    <property type="entry name" value="Cu_amine_oxidase_C"/>
</dbReference>
<evidence type="ECO:0000313" key="12">
    <source>
        <dbReference type="Proteomes" id="UP000030746"/>
    </source>
</evidence>
<evidence type="ECO:0000256" key="5">
    <source>
        <dbReference type="ARBA" id="ARBA00023008"/>
    </source>
</evidence>
<protein>
    <recommendedName>
        <fullName evidence="8">Amine oxidase</fullName>
        <ecNumber evidence="8">1.4.3.-</ecNumber>
    </recommendedName>
</protein>
<dbReference type="RefSeq" id="XP_009065800.1">
    <property type="nucleotide sequence ID" value="XM_009067552.1"/>
</dbReference>
<sequence length="666" mass="76037">MDTIDTSEPENPDIFHDLTTKEIQRIQSIQWPPGVIIFAMDLIIPSKNESLAYLSGKGVKPPRQARLIVYRLDKQPMVIEEHSVDLSQKNLTTELIQYPNRRNPVEISSRPTSLFDVREVLKLVQSEIGDIIQESYDANITDCNSHNNEKCLLPIPIAVTTSYLGELKSAEWVWFSYIVDFVTLYPIDLMFYVTFETTYPFAFTVEKVSYGGQMFNSLSEFKTAYESGAVMKSKFSFPDVKNESFSTLNRRGPDPQPFPTKPRPHIVEPEGPRYTIKHRHIEYHDWKFEVRMSMFQGPQILDVKYLGERIAYEIGMQEIVAYYYGDSGVLRVSKLVDGALLLGVSSGVLTPGLDCPETATYLNTPMTEGGPKRNLCVFELDSGIPLRRHAGKGLVDSYLVVRSVIVIFNYDYIVDFIFHQSGILETRVASTGYILSAVYSDKEREYGFHLHDAIFGPIHHHLFHFKVDIDILGTSNRYGTLDFKTVNVSNADWLTADSYQTQIKFEHNLKQTELEAAYEFNFDTPKEHIFYNEDKKNRFNVSRAYKVQITGMSKQLLPEGTPGEDAVAWSRHQLDVTKFKDEEYTSTSLYASFDGHDPVVDFSKYFADDENIVDEDIVAWVSLGIIHLPTTEDLPLTQTPGKQLAFILAPHNYFEEDPSVSSYDQV</sequence>
<comment type="similarity">
    <text evidence="1 8">Belongs to the copper/topaquinone oxidase family.</text>
</comment>
<dbReference type="Gene3D" id="3.10.450.40">
    <property type="match status" value="2"/>
</dbReference>
<dbReference type="GO" id="GO:0005507">
    <property type="term" value="F:copper ion binding"/>
    <property type="evidence" value="ECO:0007669"/>
    <property type="project" value="InterPro"/>
</dbReference>
<keyword evidence="2 8" id="KW-0479">Metal-binding</keyword>
<keyword evidence="12" id="KW-1185">Reference proteome</keyword>
<keyword evidence="5 8" id="KW-0186">Copper</keyword>
<keyword evidence="3 6" id="KW-0801">TPQ</keyword>
<dbReference type="AlphaFoldDB" id="V3ZM77"/>
<feature type="active site" description="Schiff-base intermediate with substrate; via topaquinone" evidence="6">
    <location>
        <position position="410"/>
    </location>
</feature>
<dbReference type="PANTHER" id="PTHR10638:SF20">
    <property type="entry name" value="AMINE OXIDASE"/>
    <property type="match status" value="1"/>
</dbReference>
<evidence type="ECO:0000313" key="11">
    <source>
        <dbReference type="EMBL" id="ESO83545.1"/>
    </source>
</evidence>
<evidence type="ECO:0000259" key="10">
    <source>
        <dbReference type="Pfam" id="PF01179"/>
    </source>
</evidence>
<dbReference type="GO" id="GO:0009308">
    <property type="term" value="P:amine metabolic process"/>
    <property type="evidence" value="ECO:0007669"/>
    <property type="project" value="UniProtKB-UniRule"/>
</dbReference>
<evidence type="ECO:0000256" key="6">
    <source>
        <dbReference type="PIRSR" id="PIRSR600269-50"/>
    </source>
</evidence>
<name>V3ZM77_LOTGI</name>
<dbReference type="Gene3D" id="2.70.98.20">
    <property type="entry name" value="Copper amine oxidase, catalytic domain"/>
    <property type="match status" value="1"/>
</dbReference>
<evidence type="ECO:0000256" key="1">
    <source>
        <dbReference type="ARBA" id="ARBA00007983"/>
    </source>
</evidence>
<feature type="region of interest" description="Disordered" evidence="9">
    <location>
        <begin position="244"/>
        <end position="265"/>
    </location>
</feature>
<dbReference type="GeneID" id="20233406"/>
<dbReference type="CTD" id="20233406"/>
<dbReference type="OrthoDB" id="5379943at2759"/>
<evidence type="ECO:0000256" key="4">
    <source>
        <dbReference type="ARBA" id="ARBA00023002"/>
    </source>
</evidence>
<reference evidence="11 12" key="1">
    <citation type="journal article" date="2013" name="Nature">
        <title>Insights into bilaterian evolution from three spiralian genomes.</title>
        <authorList>
            <person name="Simakov O."/>
            <person name="Marletaz F."/>
            <person name="Cho S.J."/>
            <person name="Edsinger-Gonzales E."/>
            <person name="Havlak P."/>
            <person name="Hellsten U."/>
            <person name="Kuo D.H."/>
            <person name="Larsson T."/>
            <person name="Lv J."/>
            <person name="Arendt D."/>
            <person name="Savage R."/>
            <person name="Osoegawa K."/>
            <person name="de Jong P."/>
            <person name="Grimwood J."/>
            <person name="Chapman J.A."/>
            <person name="Shapiro H."/>
            <person name="Aerts A."/>
            <person name="Otillar R.P."/>
            <person name="Terry A.Y."/>
            <person name="Boore J.L."/>
            <person name="Grigoriev I.V."/>
            <person name="Lindberg D.R."/>
            <person name="Seaver E.C."/>
            <person name="Weisblat D.A."/>
            <person name="Putnam N.H."/>
            <person name="Rokhsar D.S."/>
        </authorList>
    </citation>
    <scope>NUCLEOTIDE SEQUENCE [LARGE SCALE GENOMIC DNA]</scope>
</reference>
<feature type="modified residue" description="2',4',5'-topaquinone" evidence="7">
    <location>
        <position position="410"/>
    </location>
</feature>
<evidence type="ECO:0000256" key="9">
    <source>
        <dbReference type="SAM" id="MobiDB-lite"/>
    </source>
</evidence>
<dbReference type="GO" id="GO:0048038">
    <property type="term" value="F:quinone binding"/>
    <property type="evidence" value="ECO:0007669"/>
    <property type="project" value="InterPro"/>
</dbReference>
<keyword evidence="4 8" id="KW-0560">Oxidoreductase</keyword>
<dbReference type="Proteomes" id="UP000030746">
    <property type="component" value="Unassembled WGS sequence"/>
</dbReference>
<dbReference type="EC" id="1.4.3.-" evidence="8"/>
<proteinExistence type="inferred from homology"/>